<gene>
    <name evidence="2" type="ORF">GCM10009544_21800</name>
</gene>
<accession>A0ABP3JR46</accession>
<evidence type="ECO:0000256" key="1">
    <source>
        <dbReference type="SAM" id="MobiDB-lite"/>
    </source>
</evidence>
<keyword evidence="3" id="KW-1185">Reference proteome</keyword>
<dbReference type="SMART" id="SM00855">
    <property type="entry name" value="PGAM"/>
    <property type="match status" value="1"/>
</dbReference>
<feature type="region of interest" description="Disordered" evidence="1">
    <location>
        <begin position="203"/>
        <end position="224"/>
    </location>
</feature>
<evidence type="ECO:0000313" key="3">
    <source>
        <dbReference type="Proteomes" id="UP001499895"/>
    </source>
</evidence>
<comment type="caution">
    <text evidence="2">The sequence shown here is derived from an EMBL/GenBank/DDBJ whole genome shotgun (WGS) entry which is preliminary data.</text>
</comment>
<dbReference type="InterPro" id="IPR029033">
    <property type="entry name" value="His_PPase_superfam"/>
</dbReference>
<sequence length="224" mass="23890">MSDLLLIRHGETEWSRTGRHTGWSDIPLTGRGERQAGALRPLLAGLRIGPVLASPLGRAVRTAELAGLDVTATDPDLREWDYGGYEGITTDEIHRDRPDWYLWDDGVAPGPAERPGESVEQVGARADRVLARVAPWLRESDGPDVALVAHGHFLRVLTARRLGLPPAAGALFRLDTATVSRIGTEHGRPALVAWNLPSVPGTGEATGTGAAERVATGPGAVTDR</sequence>
<dbReference type="Pfam" id="PF00300">
    <property type="entry name" value="His_Phos_1"/>
    <property type="match status" value="1"/>
</dbReference>
<dbReference type="CDD" id="cd07067">
    <property type="entry name" value="HP_PGM_like"/>
    <property type="match status" value="1"/>
</dbReference>
<organism evidence="2 3">
    <name type="scientific">Streptomyces stramineus</name>
    <dbReference type="NCBI Taxonomy" id="173861"/>
    <lineage>
        <taxon>Bacteria</taxon>
        <taxon>Bacillati</taxon>
        <taxon>Actinomycetota</taxon>
        <taxon>Actinomycetes</taxon>
        <taxon>Kitasatosporales</taxon>
        <taxon>Streptomycetaceae</taxon>
        <taxon>Streptomyces</taxon>
    </lineage>
</organism>
<reference evidence="3" key="1">
    <citation type="journal article" date="2019" name="Int. J. Syst. Evol. Microbiol.">
        <title>The Global Catalogue of Microorganisms (GCM) 10K type strain sequencing project: providing services to taxonomists for standard genome sequencing and annotation.</title>
        <authorList>
            <consortium name="The Broad Institute Genomics Platform"/>
            <consortium name="The Broad Institute Genome Sequencing Center for Infectious Disease"/>
            <person name="Wu L."/>
            <person name="Ma J."/>
        </authorList>
    </citation>
    <scope>NUCLEOTIDE SEQUENCE [LARGE SCALE GENOMIC DNA]</scope>
    <source>
        <strain evidence="3">JCM 10649</strain>
    </source>
</reference>
<name>A0ABP3JR46_9ACTN</name>
<dbReference type="Gene3D" id="3.40.50.1240">
    <property type="entry name" value="Phosphoglycerate mutase-like"/>
    <property type="match status" value="1"/>
</dbReference>
<dbReference type="PANTHER" id="PTHR48100:SF15">
    <property type="entry name" value="SEDOHEPTULOSE 1,7-BISPHOSPHATASE"/>
    <property type="match status" value="1"/>
</dbReference>
<evidence type="ECO:0000313" key="2">
    <source>
        <dbReference type="EMBL" id="GAA0458894.1"/>
    </source>
</evidence>
<protein>
    <submittedName>
        <fullName evidence="2">Histidine phosphatase family protein</fullName>
    </submittedName>
</protein>
<dbReference type="InterPro" id="IPR013078">
    <property type="entry name" value="His_Pase_superF_clade-1"/>
</dbReference>
<dbReference type="RefSeq" id="WP_344089311.1">
    <property type="nucleotide sequence ID" value="NZ_BAAAHB010000017.1"/>
</dbReference>
<dbReference type="Proteomes" id="UP001499895">
    <property type="component" value="Unassembled WGS sequence"/>
</dbReference>
<proteinExistence type="predicted"/>
<feature type="compositionally biased region" description="Low complexity" evidence="1">
    <location>
        <begin position="203"/>
        <end position="217"/>
    </location>
</feature>
<dbReference type="SUPFAM" id="SSF53254">
    <property type="entry name" value="Phosphoglycerate mutase-like"/>
    <property type="match status" value="1"/>
</dbReference>
<dbReference type="InterPro" id="IPR050275">
    <property type="entry name" value="PGM_Phosphatase"/>
</dbReference>
<dbReference type="PANTHER" id="PTHR48100">
    <property type="entry name" value="BROAD-SPECIFICITY PHOSPHATASE YOR283W-RELATED"/>
    <property type="match status" value="1"/>
</dbReference>
<dbReference type="EMBL" id="BAAAHB010000017">
    <property type="protein sequence ID" value="GAA0458894.1"/>
    <property type="molecule type" value="Genomic_DNA"/>
</dbReference>